<proteinExistence type="predicted"/>
<feature type="compositionally biased region" description="Basic and acidic residues" evidence="1">
    <location>
        <begin position="63"/>
        <end position="73"/>
    </location>
</feature>
<feature type="region of interest" description="Disordered" evidence="1">
    <location>
        <begin position="24"/>
        <end position="89"/>
    </location>
</feature>
<reference evidence="2" key="1">
    <citation type="journal article" date="2017" name="Parasit. Vectors">
        <title>Sialotranscriptomics of Rhipicephalus zambeziensis reveals intricate expression profiles of secretory proteins and suggests tight temporal transcriptional regulation during blood-feeding.</title>
        <authorList>
            <person name="de Castro M.H."/>
            <person name="de Klerk D."/>
            <person name="Pienaar R."/>
            <person name="Rees D.J.G."/>
            <person name="Mans B.J."/>
        </authorList>
    </citation>
    <scope>NUCLEOTIDE SEQUENCE</scope>
    <source>
        <tissue evidence="2">Salivary glands</tissue>
    </source>
</reference>
<dbReference type="AlphaFoldDB" id="A0A224YJX5"/>
<sequence length="202" mass="22200">MAATTIAATPSSEIVKLRAHRTPLMSPRPHTISNFGGRARPSLEDPSYRRLPTLHVASRSASRQHDKDNDRTMTHHRSKPVTDRRAQTQHIPPAWASVSIVTSAKIAAANFLNRRRYASVVHSQQPSSHRARLPQTARLEADNCCGALVVKKAAGLRASTARAPAYNQETTEFPSSGVPSAATPRRGSGSCRRRETRRRAIM</sequence>
<name>A0A224YJX5_9ACAR</name>
<accession>A0A224YJX5</accession>
<evidence type="ECO:0000313" key="2">
    <source>
        <dbReference type="EMBL" id="MAA14811.1"/>
    </source>
</evidence>
<feature type="compositionally biased region" description="Polar residues" evidence="1">
    <location>
        <begin position="167"/>
        <end position="178"/>
    </location>
</feature>
<dbReference type="EMBL" id="GFPF01003665">
    <property type="protein sequence ID" value="MAA14811.1"/>
    <property type="molecule type" value="Transcribed_RNA"/>
</dbReference>
<evidence type="ECO:0000256" key="1">
    <source>
        <dbReference type="SAM" id="MobiDB-lite"/>
    </source>
</evidence>
<protein>
    <submittedName>
        <fullName evidence="2">Uncharacterized protein</fullName>
    </submittedName>
</protein>
<feature type="region of interest" description="Disordered" evidence="1">
    <location>
        <begin position="167"/>
        <end position="202"/>
    </location>
</feature>
<organism evidence="2">
    <name type="scientific">Rhipicephalus zambeziensis</name>
    <dbReference type="NCBI Taxonomy" id="60191"/>
    <lineage>
        <taxon>Eukaryota</taxon>
        <taxon>Metazoa</taxon>
        <taxon>Ecdysozoa</taxon>
        <taxon>Arthropoda</taxon>
        <taxon>Chelicerata</taxon>
        <taxon>Arachnida</taxon>
        <taxon>Acari</taxon>
        <taxon>Parasitiformes</taxon>
        <taxon>Ixodida</taxon>
        <taxon>Ixodoidea</taxon>
        <taxon>Ixodidae</taxon>
        <taxon>Rhipicephalinae</taxon>
        <taxon>Rhipicephalus</taxon>
        <taxon>Rhipicephalus</taxon>
    </lineage>
</organism>